<dbReference type="InterPro" id="IPR014014">
    <property type="entry name" value="RNA_helicase_DEAD_Q_motif"/>
</dbReference>
<feature type="compositionally biased region" description="Basic and acidic residues" evidence="6">
    <location>
        <begin position="152"/>
        <end position="164"/>
    </location>
</feature>
<dbReference type="CDD" id="cd17946">
    <property type="entry name" value="DEADc_DDX24"/>
    <property type="match status" value="1"/>
</dbReference>
<dbReference type="SMART" id="SM00487">
    <property type="entry name" value="DEXDc"/>
    <property type="match status" value="1"/>
</dbReference>
<evidence type="ECO:0000313" key="11">
    <source>
        <dbReference type="Proteomes" id="UP000834106"/>
    </source>
</evidence>
<dbReference type="InterPro" id="IPR011545">
    <property type="entry name" value="DEAD/DEAH_box_helicase_dom"/>
</dbReference>
<dbReference type="GO" id="GO:0005524">
    <property type="term" value="F:ATP binding"/>
    <property type="evidence" value="ECO:0007669"/>
    <property type="project" value="UniProtKB-KW"/>
</dbReference>
<feature type="compositionally biased region" description="Basic residues" evidence="6">
    <location>
        <begin position="797"/>
        <end position="818"/>
    </location>
</feature>
<dbReference type="Pfam" id="PF00271">
    <property type="entry name" value="Helicase_C"/>
    <property type="match status" value="1"/>
</dbReference>
<gene>
    <name evidence="10" type="ORF">FPE_LOCUS10185</name>
</gene>
<feature type="domain" description="Helicase ATP-binding" evidence="7">
    <location>
        <begin position="222"/>
        <end position="438"/>
    </location>
</feature>
<dbReference type="PANTHER" id="PTHR47959:SF1">
    <property type="entry name" value="ATP-DEPENDENT RNA HELICASE DBPA"/>
    <property type="match status" value="1"/>
</dbReference>
<evidence type="ECO:0000256" key="5">
    <source>
        <dbReference type="PROSITE-ProRule" id="PRU00552"/>
    </source>
</evidence>
<dbReference type="PROSITE" id="PS51194">
    <property type="entry name" value="HELICASE_CTER"/>
    <property type="match status" value="1"/>
</dbReference>
<evidence type="ECO:0008006" key="12">
    <source>
        <dbReference type="Google" id="ProtNLM"/>
    </source>
</evidence>
<keyword evidence="3" id="KW-0347">Helicase</keyword>
<keyword evidence="4" id="KW-0067">ATP-binding</keyword>
<feature type="domain" description="Helicase C-terminal" evidence="8">
    <location>
        <begin position="473"/>
        <end position="634"/>
    </location>
</feature>
<dbReference type="InterPro" id="IPR027417">
    <property type="entry name" value="P-loop_NTPase"/>
</dbReference>
<dbReference type="AlphaFoldDB" id="A0AAD1Z4Z1"/>
<dbReference type="InterPro" id="IPR014001">
    <property type="entry name" value="Helicase_ATP-bd"/>
</dbReference>
<sequence length="849" mass="95887">MASESSQKNKARRKLKKGVRVDLEKNLERFDSLPWNSSLPENDGSNYDPYSVFIGSNELEGGFLTLEEIDESEYGLEIPKIDVENENKKVKGKVKSKKRKVSEGDENDSASGEADGKTDGKDGGKELEDEKKELKWKKEKKKRKKKKKNKHEKNEEANKLKENVEPAEPVSVIDGQDGVEEDPVDDAEYYEWNELRLHPLIMKSIYRLKFKEPTPIQKACIPAAAHQGKDVIGAAETGSGKTLAFGLPILQRLLEEREKVDRLLAEKGEANERIAPESVVRALIVTPTRELALQVTDHLKEVAKGTNVHVVPIVGGMSTEKQERLLKARPEIVVGTPGRLWELMSGGEIHLVELHSLSFFVLDEADRMIESGHFRELQSIIDMLPIHRSTESQPQNTQNCVTVSSLQRKKRQTFVFSATLALSADFRKKLKRGSVNSKKIDGLNSFETLSERAGMRPNTAIIDLTNASILANKLEESVIECREEDKDAYLYYILSVHGQGRTIVFCTSIAALRHISAILRILNINIWTLHSEMQQRARLKAIDRFRAIEHGILVATDAAARGLDITGVRTVVHYQLPLSAEVYVHRCGRTARAFSDGCSIALISPNDASKFAALSKSFAKESFQRFPIELSYMPEVIKRLSLAHQIDKITRKNSQEKAEKSWLERNAESVDLVLDDDDSEEERVKKHRLNKATSSQLNKLQQELNTLLSRPLQPKTFSKRYLAGAGVSPLLQHQFEELAKQKLGEASSFGENKRRKLVVIGQDCVEPLQALRSANKEACLDLKEISEKRKNMDDLRRKRKEMKKRLHEQRRKQRKKMKAGNQLSLSVGDDIIVTSLISSNIYDQVLDSN</sequence>
<protein>
    <recommendedName>
        <fullName evidence="12">DEAD-box ATP-dependent RNA helicase 13</fullName>
    </recommendedName>
</protein>
<feature type="domain" description="DEAD-box RNA helicase Q" evidence="9">
    <location>
        <begin position="190"/>
        <end position="218"/>
    </location>
</feature>
<evidence type="ECO:0000313" key="10">
    <source>
        <dbReference type="EMBL" id="CAI9762755.1"/>
    </source>
</evidence>
<keyword evidence="2" id="KW-0378">Hydrolase</keyword>
<dbReference type="InterPro" id="IPR050079">
    <property type="entry name" value="DEAD_box_RNA_helicase"/>
</dbReference>
<dbReference type="GO" id="GO:0003724">
    <property type="term" value="F:RNA helicase activity"/>
    <property type="evidence" value="ECO:0007669"/>
    <property type="project" value="InterPro"/>
</dbReference>
<name>A0AAD1Z4Z1_9LAMI</name>
<evidence type="ECO:0000259" key="8">
    <source>
        <dbReference type="PROSITE" id="PS51194"/>
    </source>
</evidence>
<dbReference type="InterPro" id="IPR000629">
    <property type="entry name" value="RNA-helicase_DEAD-box_CS"/>
</dbReference>
<dbReference type="GO" id="GO:0016787">
    <property type="term" value="F:hydrolase activity"/>
    <property type="evidence" value="ECO:0007669"/>
    <property type="project" value="UniProtKB-KW"/>
</dbReference>
<feature type="compositionally biased region" description="Basic and acidic residues" evidence="6">
    <location>
        <begin position="79"/>
        <end position="89"/>
    </location>
</feature>
<dbReference type="CDD" id="cd18787">
    <property type="entry name" value="SF2_C_DEAD"/>
    <property type="match status" value="1"/>
</dbReference>
<dbReference type="GO" id="GO:0005829">
    <property type="term" value="C:cytosol"/>
    <property type="evidence" value="ECO:0007669"/>
    <property type="project" value="TreeGrafter"/>
</dbReference>
<feature type="compositionally biased region" description="Basic and acidic residues" evidence="6">
    <location>
        <begin position="114"/>
        <end position="133"/>
    </location>
</feature>
<dbReference type="SMART" id="SM00490">
    <property type="entry name" value="HELICc"/>
    <property type="match status" value="1"/>
</dbReference>
<dbReference type="PROSITE" id="PS00039">
    <property type="entry name" value="DEAD_ATP_HELICASE"/>
    <property type="match status" value="1"/>
</dbReference>
<evidence type="ECO:0000256" key="2">
    <source>
        <dbReference type="ARBA" id="ARBA00022801"/>
    </source>
</evidence>
<evidence type="ECO:0000259" key="7">
    <source>
        <dbReference type="PROSITE" id="PS51192"/>
    </source>
</evidence>
<dbReference type="GO" id="GO:0003676">
    <property type="term" value="F:nucleic acid binding"/>
    <property type="evidence" value="ECO:0007669"/>
    <property type="project" value="InterPro"/>
</dbReference>
<dbReference type="InterPro" id="IPR001650">
    <property type="entry name" value="Helicase_C-like"/>
</dbReference>
<dbReference type="Gene3D" id="3.40.50.300">
    <property type="entry name" value="P-loop containing nucleotide triphosphate hydrolases"/>
    <property type="match status" value="2"/>
</dbReference>
<dbReference type="Proteomes" id="UP000834106">
    <property type="component" value="Chromosome 6"/>
</dbReference>
<keyword evidence="11" id="KW-1185">Reference proteome</keyword>
<dbReference type="SUPFAM" id="SSF52540">
    <property type="entry name" value="P-loop containing nucleoside triphosphate hydrolases"/>
    <property type="match status" value="2"/>
</dbReference>
<feature type="short sequence motif" description="Q motif" evidence="5">
    <location>
        <begin position="190"/>
        <end position="218"/>
    </location>
</feature>
<dbReference type="PANTHER" id="PTHR47959">
    <property type="entry name" value="ATP-DEPENDENT RNA HELICASE RHLE-RELATED"/>
    <property type="match status" value="1"/>
</dbReference>
<evidence type="ECO:0000256" key="4">
    <source>
        <dbReference type="ARBA" id="ARBA00022840"/>
    </source>
</evidence>
<evidence type="ECO:0000256" key="1">
    <source>
        <dbReference type="ARBA" id="ARBA00022741"/>
    </source>
</evidence>
<dbReference type="Pfam" id="PF00270">
    <property type="entry name" value="DEAD"/>
    <property type="match status" value="1"/>
</dbReference>
<evidence type="ECO:0000259" key="9">
    <source>
        <dbReference type="PROSITE" id="PS51195"/>
    </source>
</evidence>
<accession>A0AAD1Z4Z1</accession>
<feature type="region of interest" description="Disordered" evidence="6">
    <location>
        <begin position="75"/>
        <end position="180"/>
    </location>
</feature>
<feature type="region of interest" description="Disordered" evidence="6">
    <location>
        <begin position="790"/>
        <end position="820"/>
    </location>
</feature>
<proteinExistence type="predicted"/>
<reference evidence="10" key="1">
    <citation type="submission" date="2023-05" db="EMBL/GenBank/DDBJ databases">
        <authorList>
            <person name="Huff M."/>
        </authorList>
    </citation>
    <scope>NUCLEOTIDE SEQUENCE</scope>
</reference>
<dbReference type="EMBL" id="OU503041">
    <property type="protein sequence ID" value="CAI9762755.1"/>
    <property type="molecule type" value="Genomic_DNA"/>
</dbReference>
<evidence type="ECO:0000256" key="3">
    <source>
        <dbReference type="ARBA" id="ARBA00022806"/>
    </source>
</evidence>
<dbReference type="PROSITE" id="PS51192">
    <property type="entry name" value="HELICASE_ATP_BIND_1"/>
    <property type="match status" value="1"/>
</dbReference>
<dbReference type="PROSITE" id="PS51195">
    <property type="entry name" value="Q_MOTIF"/>
    <property type="match status" value="1"/>
</dbReference>
<feature type="compositionally biased region" description="Basic residues" evidence="6">
    <location>
        <begin position="90"/>
        <end position="100"/>
    </location>
</feature>
<feature type="compositionally biased region" description="Basic residues" evidence="6">
    <location>
        <begin position="134"/>
        <end position="151"/>
    </location>
</feature>
<evidence type="ECO:0000256" key="6">
    <source>
        <dbReference type="SAM" id="MobiDB-lite"/>
    </source>
</evidence>
<organism evidence="10 11">
    <name type="scientific">Fraxinus pennsylvanica</name>
    <dbReference type="NCBI Taxonomy" id="56036"/>
    <lineage>
        <taxon>Eukaryota</taxon>
        <taxon>Viridiplantae</taxon>
        <taxon>Streptophyta</taxon>
        <taxon>Embryophyta</taxon>
        <taxon>Tracheophyta</taxon>
        <taxon>Spermatophyta</taxon>
        <taxon>Magnoliopsida</taxon>
        <taxon>eudicotyledons</taxon>
        <taxon>Gunneridae</taxon>
        <taxon>Pentapetalae</taxon>
        <taxon>asterids</taxon>
        <taxon>lamiids</taxon>
        <taxon>Lamiales</taxon>
        <taxon>Oleaceae</taxon>
        <taxon>Oleeae</taxon>
        <taxon>Fraxinus</taxon>
    </lineage>
</organism>
<keyword evidence="1" id="KW-0547">Nucleotide-binding</keyword>